<feature type="compositionally biased region" description="Gly residues" evidence="1">
    <location>
        <begin position="576"/>
        <end position="594"/>
    </location>
</feature>
<gene>
    <name evidence="2" type="ORF">PoB_001605100</name>
</gene>
<comment type="caution">
    <text evidence="2">The sequence shown here is derived from an EMBL/GenBank/DDBJ whole genome shotgun (WGS) entry which is preliminary data.</text>
</comment>
<feature type="compositionally biased region" description="Basic and acidic residues" evidence="1">
    <location>
        <begin position="243"/>
        <end position="254"/>
    </location>
</feature>
<organism evidence="2 3">
    <name type="scientific">Plakobranchus ocellatus</name>
    <dbReference type="NCBI Taxonomy" id="259542"/>
    <lineage>
        <taxon>Eukaryota</taxon>
        <taxon>Metazoa</taxon>
        <taxon>Spiralia</taxon>
        <taxon>Lophotrochozoa</taxon>
        <taxon>Mollusca</taxon>
        <taxon>Gastropoda</taxon>
        <taxon>Heterobranchia</taxon>
        <taxon>Euthyneura</taxon>
        <taxon>Panpulmonata</taxon>
        <taxon>Sacoglossa</taxon>
        <taxon>Placobranchoidea</taxon>
        <taxon>Plakobranchidae</taxon>
        <taxon>Plakobranchus</taxon>
    </lineage>
</organism>
<protein>
    <submittedName>
        <fullName evidence="2">Uncharacterized protein</fullName>
    </submittedName>
</protein>
<feature type="compositionally biased region" description="Basic residues" evidence="1">
    <location>
        <begin position="444"/>
        <end position="458"/>
    </location>
</feature>
<feature type="region of interest" description="Disordered" evidence="1">
    <location>
        <begin position="131"/>
        <end position="169"/>
    </location>
</feature>
<evidence type="ECO:0000313" key="2">
    <source>
        <dbReference type="EMBL" id="GFN89545.1"/>
    </source>
</evidence>
<feature type="compositionally biased region" description="Pro residues" evidence="1">
    <location>
        <begin position="480"/>
        <end position="489"/>
    </location>
</feature>
<feature type="compositionally biased region" description="Polar residues" evidence="1">
    <location>
        <begin position="408"/>
        <end position="429"/>
    </location>
</feature>
<feature type="compositionally biased region" description="Polar residues" evidence="1">
    <location>
        <begin position="334"/>
        <end position="343"/>
    </location>
</feature>
<name>A0AAV3Z4K5_9GAST</name>
<evidence type="ECO:0000313" key="3">
    <source>
        <dbReference type="Proteomes" id="UP000735302"/>
    </source>
</evidence>
<feature type="compositionally biased region" description="Low complexity" evidence="1">
    <location>
        <begin position="376"/>
        <end position="395"/>
    </location>
</feature>
<feature type="compositionally biased region" description="Polar residues" evidence="1">
    <location>
        <begin position="230"/>
        <end position="242"/>
    </location>
</feature>
<dbReference type="AlphaFoldDB" id="A0AAV3Z4K5"/>
<evidence type="ECO:0000256" key="1">
    <source>
        <dbReference type="SAM" id="MobiDB-lite"/>
    </source>
</evidence>
<sequence>MWHVGGQWVVSGCPQQDDLRLSDPPSGQDAGAGARTRDRKVPADLRADLLASVPPTPELESMICFTTIRSMKSIGFMDGKLGMLVHNVSYQIFKIPLPVTTRVVALGYQNPFKSLHRLLLQCDLFSSIPPAPEGLRRPDSSPSATSTPTPPHSLSTPNLNSTSRNSPAELETLTSTVGPTAKLVPSPEIPSHASAGIANPVCTPDEASVVDEPNFQDCPRCSALSNFSVLPNASRPTLQPEQRTVRDGSSDHSSRQSFTPCGGPRVEGQHCLRNSQHNKQNQRRKKSKSRKVGDSQTNNNSKSDHVQGCPYDPPLTPSSTTSGYSERDVDSRTHTPGQVSSGHAPSVKGGVTLCDNNNTKILSPPPASGPCVDLAPTAPTSTPPHSSSGFPGSRGTLQPIAQPPGPGTFQNNRQPHLNHTGSSPQNHSSFRIPPPSRDYPYPNHNHHNHHNHRHPRHHQDKFPYHILTPQAHQPAATKTTPPPPPPPQSPDQGTGTGGRNSSPPPPSPLSHQQIPGSGKTPANPATLGTGSRRKAPAPLRPGVAAGQAPSRGVSPGGAAIPTVSAMSCPSGQACSMGGGSSSANNGSGGNGSGSVGTDVQRRNFGFGGSGTSAANTGPGKRSLQHQNMEKHMEACARMPDEDITVLDENPVLIVPFQEPEPRPSTKISLPTVKSKPVHDEMISGFRALRQTRAPKVGFESKVPADMGAGIGDTVDSKSAPKPAGTLLSRERAPPRCPCLTEGLKA</sequence>
<reference evidence="2 3" key="1">
    <citation type="journal article" date="2021" name="Elife">
        <title>Chloroplast acquisition without the gene transfer in kleptoplastic sea slugs, Plakobranchus ocellatus.</title>
        <authorList>
            <person name="Maeda T."/>
            <person name="Takahashi S."/>
            <person name="Yoshida T."/>
            <person name="Shimamura S."/>
            <person name="Takaki Y."/>
            <person name="Nagai Y."/>
            <person name="Toyoda A."/>
            <person name="Suzuki Y."/>
            <person name="Arimoto A."/>
            <person name="Ishii H."/>
            <person name="Satoh N."/>
            <person name="Nishiyama T."/>
            <person name="Hasebe M."/>
            <person name="Maruyama T."/>
            <person name="Minagawa J."/>
            <person name="Obokata J."/>
            <person name="Shigenobu S."/>
        </authorList>
    </citation>
    <scope>NUCLEOTIDE SEQUENCE [LARGE SCALE GENOMIC DNA]</scope>
</reference>
<feature type="region of interest" description="Disordered" evidence="1">
    <location>
        <begin position="230"/>
        <end position="458"/>
    </location>
</feature>
<feature type="region of interest" description="Disordered" evidence="1">
    <location>
        <begin position="655"/>
        <end position="675"/>
    </location>
</feature>
<dbReference type="EMBL" id="BLXT01001936">
    <property type="protein sequence ID" value="GFN89545.1"/>
    <property type="molecule type" value="Genomic_DNA"/>
</dbReference>
<accession>A0AAV3Z4K5</accession>
<keyword evidence="3" id="KW-1185">Reference proteome</keyword>
<feature type="compositionally biased region" description="Low complexity" evidence="1">
    <location>
        <begin position="140"/>
        <end position="157"/>
    </location>
</feature>
<proteinExistence type="predicted"/>
<feature type="region of interest" description="Disordered" evidence="1">
    <location>
        <begin position="14"/>
        <end position="38"/>
    </location>
</feature>
<feature type="compositionally biased region" description="Basic residues" evidence="1">
    <location>
        <begin position="280"/>
        <end position="290"/>
    </location>
</feature>
<feature type="region of interest" description="Disordered" evidence="1">
    <location>
        <begin position="698"/>
        <end position="745"/>
    </location>
</feature>
<feature type="region of interest" description="Disordered" evidence="1">
    <location>
        <begin position="472"/>
        <end position="626"/>
    </location>
</feature>
<dbReference type="Proteomes" id="UP000735302">
    <property type="component" value="Unassembled WGS sequence"/>
</dbReference>
<feature type="compositionally biased region" description="Polar residues" evidence="1">
    <location>
        <begin position="158"/>
        <end position="169"/>
    </location>
</feature>